<dbReference type="SUPFAM" id="SSF56112">
    <property type="entry name" value="Protein kinase-like (PK-like)"/>
    <property type="match status" value="1"/>
</dbReference>
<dbReference type="AlphaFoldDB" id="A0A433AXB8"/>
<reference evidence="5 6" key="1">
    <citation type="journal article" date="2018" name="New Phytol.">
        <title>Phylogenomics of Endogonaceae and evolution of mycorrhizas within Mucoromycota.</title>
        <authorList>
            <person name="Chang Y."/>
            <person name="Desiro A."/>
            <person name="Na H."/>
            <person name="Sandor L."/>
            <person name="Lipzen A."/>
            <person name="Clum A."/>
            <person name="Barry K."/>
            <person name="Grigoriev I.V."/>
            <person name="Martin F.M."/>
            <person name="Stajich J.E."/>
            <person name="Smith M.E."/>
            <person name="Bonito G."/>
            <person name="Spatafora J.W."/>
        </authorList>
    </citation>
    <scope>NUCLEOTIDE SEQUENCE [LARGE SCALE GENOMIC DNA]</scope>
    <source>
        <strain evidence="5 6">GMNB39</strain>
    </source>
</reference>
<evidence type="ECO:0000256" key="3">
    <source>
        <dbReference type="ARBA" id="ARBA00022777"/>
    </source>
</evidence>
<accession>A0A433AXB8</accession>
<dbReference type="PROSITE" id="PS51158">
    <property type="entry name" value="ALPHA_KINASE"/>
    <property type="match status" value="1"/>
</dbReference>
<dbReference type="EMBL" id="RBNI01016595">
    <property type="protein sequence ID" value="RUP07376.1"/>
    <property type="molecule type" value="Genomic_DNA"/>
</dbReference>
<dbReference type="Gene3D" id="3.40.50.410">
    <property type="entry name" value="von Willebrand factor, type A domain"/>
    <property type="match status" value="1"/>
</dbReference>
<protein>
    <recommendedName>
        <fullName evidence="4">Alpha-type protein kinase domain-containing protein</fullName>
    </recommendedName>
</protein>
<gene>
    <name evidence="5" type="ORF">BC936DRAFT_140205</name>
</gene>
<dbReference type="SMART" id="SM00811">
    <property type="entry name" value="Alpha_kinase"/>
    <property type="match status" value="1"/>
</dbReference>
<dbReference type="SUPFAM" id="SSF53300">
    <property type="entry name" value="vWA-like"/>
    <property type="match status" value="1"/>
</dbReference>
<proteinExistence type="predicted"/>
<keyword evidence="3" id="KW-0418">Kinase</keyword>
<feature type="non-terminal residue" evidence="5">
    <location>
        <position position="1"/>
    </location>
</feature>
<dbReference type="GO" id="GO:0005524">
    <property type="term" value="F:ATP binding"/>
    <property type="evidence" value="ECO:0007669"/>
    <property type="project" value="InterPro"/>
</dbReference>
<name>A0A433AXB8_9FUNG</name>
<dbReference type="PANTHER" id="PTHR47763">
    <property type="entry name" value="ALPHA-PROTEIN KINASE VWKA"/>
    <property type="match status" value="1"/>
</dbReference>
<evidence type="ECO:0000313" key="6">
    <source>
        <dbReference type="Proteomes" id="UP000268093"/>
    </source>
</evidence>
<evidence type="ECO:0000256" key="2">
    <source>
        <dbReference type="ARBA" id="ARBA00022679"/>
    </source>
</evidence>
<dbReference type="InterPro" id="IPR011009">
    <property type="entry name" value="Kinase-like_dom_sf"/>
</dbReference>
<dbReference type="Proteomes" id="UP000268093">
    <property type="component" value="Unassembled WGS sequence"/>
</dbReference>
<evidence type="ECO:0000259" key="4">
    <source>
        <dbReference type="PROSITE" id="PS51158"/>
    </source>
</evidence>
<dbReference type="GO" id="GO:0004674">
    <property type="term" value="F:protein serine/threonine kinase activity"/>
    <property type="evidence" value="ECO:0007669"/>
    <property type="project" value="UniProtKB-KW"/>
</dbReference>
<organism evidence="5 6">
    <name type="scientific">Jimgerdemannia flammicorona</name>
    <dbReference type="NCBI Taxonomy" id="994334"/>
    <lineage>
        <taxon>Eukaryota</taxon>
        <taxon>Fungi</taxon>
        <taxon>Fungi incertae sedis</taxon>
        <taxon>Mucoromycota</taxon>
        <taxon>Mucoromycotina</taxon>
        <taxon>Endogonomycetes</taxon>
        <taxon>Endogonales</taxon>
        <taxon>Endogonaceae</taxon>
        <taxon>Jimgerdemannia</taxon>
    </lineage>
</organism>
<evidence type="ECO:0000313" key="5">
    <source>
        <dbReference type="EMBL" id="RUP07376.1"/>
    </source>
</evidence>
<sequence length="689" mass="78360">STVYGPRSTVHGLRSTVYGLRSTVYGLRSTVYGLRSTVYSLRSTVYGSLRLNYYCINPMSFPVTTTRTRDRLAALQLENARLAQSRTPVPIQTSGTAATSTATRARVAQLELENARLRNSTQVAGTRTRDRLAELEIENAVLRAHVPTASGTSSRTREALAAAEQENRRLRTVVVRTVARTSTETLRALQRLKEENQLILGALRTLDVLYMLDCTRSMTPWIQTAAAKVKDVAQYISAQFPDYTIRYGFLGYRDFENSAADRFTELVFTDQIDQLQRHLDATQAIGNTDDAENVVGALAKVVQYPWRARTRVLYHFADCPSHFTQFHDDNIVDHHPTRDPDGRTARDAENFVRELGTLGIDYHFVEIKEAKTRKMITEFRRFYDNEADERKLQILSLGSDTEMFLPSVVKTISSSVARTIRMEQTRVARMIQNDDVNIDPHIDWNHAEGWGERLSMRTYTCNPQQTLDNIIQARLPNVLTSNIQAFIRSEPFAFGGLRYALPMFQSNNLKLVAKMFKDGPHTKDRYLQAMAIQTIAAKLAAEFNSSRPPQLIGFLTIRVVEIEQTNPSNNTYFTVEPFIQGDYVRHHNNNDEPMEAYSHFTWQRSRNRLIVDDLQGVGYVMTDPVIHSINLPNRFGTTDLGREGVDNFFSTHRCNYICRMLHLTPVQPRNPIRQIQGVTGRGGSHGRRP</sequence>
<dbReference type="OrthoDB" id="301415at2759"/>
<dbReference type="InterPro" id="IPR052969">
    <property type="entry name" value="Thr-specific_kinase-like"/>
</dbReference>
<keyword evidence="1" id="KW-0723">Serine/threonine-protein kinase</keyword>
<keyword evidence="2" id="KW-0808">Transferase</keyword>
<evidence type="ECO:0000256" key="1">
    <source>
        <dbReference type="ARBA" id="ARBA00022527"/>
    </source>
</evidence>
<dbReference type="PANTHER" id="PTHR47763:SF4">
    <property type="entry name" value="ALPHA-PROTEIN KINASE VWKA"/>
    <property type="match status" value="1"/>
</dbReference>
<comment type="caution">
    <text evidence="5">The sequence shown here is derived from an EMBL/GenBank/DDBJ whole genome shotgun (WGS) entry which is preliminary data.</text>
</comment>
<feature type="domain" description="Alpha-type protein kinase" evidence="4">
    <location>
        <begin position="466"/>
        <end position="666"/>
    </location>
</feature>
<dbReference type="InterPro" id="IPR011049">
    <property type="entry name" value="Serralysin-like_metalloprot_C"/>
</dbReference>
<dbReference type="Pfam" id="PF02816">
    <property type="entry name" value="Alpha_kinase"/>
    <property type="match status" value="1"/>
</dbReference>
<dbReference type="Gene3D" id="3.30.200.20">
    <property type="entry name" value="Phosphorylase Kinase, domain 1"/>
    <property type="match status" value="1"/>
</dbReference>
<keyword evidence="6" id="KW-1185">Reference proteome</keyword>
<dbReference type="Gene3D" id="3.20.200.10">
    <property type="entry name" value="MHCK/EF2 kinase"/>
    <property type="match status" value="1"/>
</dbReference>
<dbReference type="Gene3D" id="2.150.10.10">
    <property type="entry name" value="Serralysin-like metalloprotease, C-terminal"/>
    <property type="match status" value="1"/>
</dbReference>
<dbReference type="InterPro" id="IPR036465">
    <property type="entry name" value="vWFA_dom_sf"/>
</dbReference>
<dbReference type="InterPro" id="IPR004166">
    <property type="entry name" value="a-kinase_dom"/>
</dbReference>